<evidence type="ECO:0000256" key="4">
    <source>
        <dbReference type="ARBA" id="ARBA00023163"/>
    </source>
</evidence>
<feature type="compositionally biased region" description="Low complexity" evidence="7">
    <location>
        <begin position="436"/>
        <end position="450"/>
    </location>
</feature>
<dbReference type="PROSITE" id="PS51968">
    <property type="entry name" value="GRH_CP2_DB"/>
    <property type="match status" value="1"/>
</dbReference>
<feature type="region of interest" description="Disordered" evidence="7">
    <location>
        <begin position="343"/>
        <end position="374"/>
    </location>
</feature>
<feature type="compositionally biased region" description="Basic and acidic residues" evidence="7">
    <location>
        <begin position="1"/>
        <end position="18"/>
    </location>
</feature>
<reference evidence="10" key="1">
    <citation type="journal article" date="2013" name="Genome Announc.">
        <title>Draft genome sequence of Neofusicoccum parvum isolate UCR-NP2, a fungal vascular pathogen associated with grapevine cankers.</title>
        <authorList>
            <person name="Blanco-Ulate B."/>
            <person name="Rolshausen P."/>
            <person name="Cantu D."/>
        </authorList>
    </citation>
    <scope>NUCLEOTIDE SEQUENCE [LARGE SCALE GENOMIC DNA]</scope>
    <source>
        <strain evidence="10">UCR-NP2</strain>
    </source>
</reference>
<evidence type="ECO:0000256" key="3">
    <source>
        <dbReference type="ARBA" id="ARBA00023125"/>
    </source>
</evidence>
<dbReference type="GO" id="GO:0000978">
    <property type="term" value="F:RNA polymerase II cis-regulatory region sequence-specific DNA binding"/>
    <property type="evidence" value="ECO:0007669"/>
    <property type="project" value="TreeGrafter"/>
</dbReference>
<dbReference type="PANTHER" id="PTHR11037">
    <property type="entry name" value="TRANSCRIPTION FACTOR CP2"/>
    <property type="match status" value="1"/>
</dbReference>
<evidence type="ECO:0000313" key="9">
    <source>
        <dbReference type="EMBL" id="EOD48106.1"/>
    </source>
</evidence>
<evidence type="ECO:0000256" key="6">
    <source>
        <dbReference type="SAM" id="Coils"/>
    </source>
</evidence>
<feature type="region of interest" description="Disordered" evidence="7">
    <location>
        <begin position="1"/>
        <end position="27"/>
    </location>
</feature>
<keyword evidence="5" id="KW-0539">Nucleus</keyword>
<proteinExistence type="predicted"/>
<feature type="compositionally biased region" description="Polar residues" evidence="7">
    <location>
        <begin position="459"/>
        <end position="481"/>
    </location>
</feature>
<dbReference type="AlphaFoldDB" id="R1GIG5"/>
<dbReference type="Proteomes" id="UP000013521">
    <property type="component" value="Unassembled WGS sequence"/>
</dbReference>
<dbReference type="OrthoDB" id="7680836at2759"/>
<dbReference type="EMBL" id="KB916240">
    <property type="protein sequence ID" value="EOD48106.1"/>
    <property type="molecule type" value="Genomic_DNA"/>
</dbReference>
<dbReference type="GO" id="GO:0005634">
    <property type="term" value="C:nucleus"/>
    <property type="evidence" value="ECO:0007669"/>
    <property type="project" value="UniProtKB-SubCell"/>
</dbReference>
<feature type="region of interest" description="Disordered" evidence="7">
    <location>
        <begin position="429"/>
        <end position="481"/>
    </location>
</feature>
<dbReference type="InterPro" id="IPR040167">
    <property type="entry name" value="TF_CP2-like"/>
</dbReference>
<evidence type="ECO:0000313" key="10">
    <source>
        <dbReference type="Proteomes" id="UP000013521"/>
    </source>
</evidence>
<dbReference type="InterPro" id="IPR057520">
    <property type="entry name" value="GRHL1/CP2_C"/>
</dbReference>
<evidence type="ECO:0000259" key="8">
    <source>
        <dbReference type="PROSITE" id="PS51968"/>
    </source>
</evidence>
<accession>R1GIG5</accession>
<dbReference type="eggNOG" id="KOG4091">
    <property type="taxonomic scope" value="Eukaryota"/>
</dbReference>
<keyword evidence="6" id="KW-0175">Coiled coil</keyword>
<dbReference type="KEGG" id="npa:UCRNP2_5128"/>
<dbReference type="GO" id="GO:0001228">
    <property type="term" value="F:DNA-binding transcription activator activity, RNA polymerase II-specific"/>
    <property type="evidence" value="ECO:0007669"/>
    <property type="project" value="TreeGrafter"/>
</dbReference>
<comment type="subcellular location">
    <subcellularLocation>
        <location evidence="1">Nucleus</location>
    </subcellularLocation>
</comment>
<dbReference type="OMA" id="NQPPGYY"/>
<keyword evidence="3" id="KW-0238">DNA-binding</keyword>
<keyword evidence="2" id="KW-0805">Transcription regulation</keyword>
<evidence type="ECO:0000256" key="2">
    <source>
        <dbReference type="ARBA" id="ARBA00023015"/>
    </source>
</evidence>
<dbReference type="PANTHER" id="PTHR11037:SF20">
    <property type="entry name" value="PROTEIN GRAINYHEAD"/>
    <property type="match status" value="1"/>
</dbReference>
<dbReference type="Pfam" id="PF04516">
    <property type="entry name" value="CP2"/>
    <property type="match status" value="2"/>
</dbReference>
<feature type="compositionally biased region" description="Low complexity" evidence="7">
    <location>
        <begin position="360"/>
        <end position="371"/>
    </location>
</feature>
<evidence type="ECO:0000256" key="1">
    <source>
        <dbReference type="ARBA" id="ARBA00004123"/>
    </source>
</evidence>
<dbReference type="HOGENOM" id="CLU_012196_1_0_1"/>
<feature type="domain" description="Grh/CP2 DB" evidence="8">
    <location>
        <begin position="192"/>
        <end position="299"/>
    </location>
</feature>
<sequence>MFRNRHFGDSEDVKDQDPTPRGAEQWRFTPSLMDPNSFAFASFANQPPGYYTPTPGGTNTIYHSQAGDLHTPGFSMGLGTPLSMPTSESALQAAQSTGPGMHGFQPHPIAPLPFQNPNPFAMPHHQMSQAQSFAPHQFTHQPAAFDPMGQAEEQAMDGMPVDIEMQEHSPMLNFAQGFGEQPRPNAIQQSIDNFRWHVTLNAPTAMIKHADEVPVTYLNKGQAYSIAIVDTAPSPPQISSAPVKYRTYIRISFEDEQQRQLAVRFNFLSTDFSHSKGVKGIPVRLCAKTEQVGAQAPAERKLSNDVTHVKKTIDKLKQQIAQAESGMKDFGKRKRGSIAKAGVNLNDRPGKVPKHKRTWSMSSASSNSNRPSAEEDLHLKLATLQDMFTSTRPTSILYLKGEELDDPDLHPVHLTGEPQDLTKVETGDSAMWDGQSRNSSIVSPTPSSQSVNSGERRSSTFQSFPPPSRVSSNEWRNMPQTATGDINSLAVQPTVSNNPVKVQKASADGTIGGWIDALGVDLSYQPPPERAIKPVACFYVQPRFVGRPPEDNYYRAVYLMQRTLKDLVNGIAMKCKLEPTKVVRTIRINAKGLAIALDDGDVQEISEGQDMTAEFQEIHADSPMKREWDSGPTDVQVDGDVGVIETTTTSGYELRLLF</sequence>
<gene>
    <name evidence="9" type="ORF">UCRNP2_5128</name>
</gene>
<evidence type="ECO:0000256" key="5">
    <source>
        <dbReference type="ARBA" id="ARBA00023242"/>
    </source>
</evidence>
<organism evidence="9 10">
    <name type="scientific">Botryosphaeria parva (strain UCR-NP2)</name>
    <name type="common">Grapevine canker fungus</name>
    <name type="synonym">Neofusicoccum parvum</name>
    <dbReference type="NCBI Taxonomy" id="1287680"/>
    <lineage>
        <taxon>Eukaryota</taxon>
        <taxon>Fungi</taxon>
        <taxon>Dikarya</taxon>
        <taxon>Ascomycota</taxon>
        <taxon>Pezizomycotina</taxon>
        <taxon>Dothideomycetes</taxon>
        <taxon>Dothideomycetes incertae sedis</taxon>
        <taxon>Botryosphaeriales</taxon>
        <taxon>Botryosphaeriaceae</taxon>
        <taxon>Neofusicoccum</taxon>
    </lineage>
</organism>
<protein>
    <submittedName>
        <fullName evidence="9">Putative cp2 transcription factor protein</fullName>
    </submittedName>
</protein>
<keyword evidence="4" id="KW-0804">Transcription</keyword>
<dbReference type="InterPro" id="IPR007604">
    <property type="entry name" value="CP2"/>
</dbReference>
<evidence type="ECO:0000256" key="7">
    <source>
        <dbReference type="SAM" id="MobiDB-lite"/>
    </source>
</evidence>
<feature type="coiled-coil region" evidence="6">
    <location>
        <begin position="299"/>
        <end position="333"/>
    </location>
</feature>
<dbReference type="Pfam" id="PF25416">
    <property type="entry name" value="GRHL1_C"/>
    <property type="match status" value="1"/>
</dbReference>
<name>R1GIG5_BOTPV</name>